<evidence type="ECO:0000256" key="5">
    <source>
        <dbReference type="PROSITE-ProRule" id="PRU00050"/>
    </source>
</evidence>
<comment type="domain">
    <text evidence="4">Contains a C-terminal catalytic domain, and an N-terminal region which modulates catalytic activity.</text>
</comment>
<dbReference type="NCBIfam" id="NF001965">
    <property type="entry name" value="PRK00742.1"/>
    <property type="match status" value="1"/>
</dbReference>
<comment type="similarity">
    <text evidence="4">Belongs to the CheB family.</text>
</comment>
<dbReference type="CDD" id="cd17541">
    <property type="entry name" value="REC_CheB-like"/>
    <property type="match status" value="1"/>
</dbReference>
<protein>
    <recommendedName>
        <fullName evidence="4">Protein-glutamate methylesterase/protein-glutamine glutaminase</fullName>
        <ecNumber evidence="4">3.1.1.61</ecNumber>
        <ecNumber evidence="4">3.5.1.44</ecNumber>
    </recommendedName>
</protein>
<keyword evidence="11" id="KW-1185">Reference proteome</keyword>
<keyword evidence="2 4" id="KW-0378">Hydrolase</keyword>
<organism evidence="10 11">
    <name type="scientific">Acidihalobacter prosperus</name>
    <dbReference type="NCBI Taxonomy" id="160660"/>
    <lineage>
        <taxon>Bacteria</taxon>
        <taxon>Pseudomonadati</taxon>
        <taxon>Pseudomonadota</taxon>
        <taxon>Gammaproteobacteria</taxon>
        <taxon>Chromatiales</taxon>
        <taxon>Ectothiorhodospiraceae</taxon>
        <taxon>Acidihalobacter</taxon>
    </lineage>
</organism>
<keyword evidence="4 6" id="KW-0597">Phosphoprotein</keyword>
<dbReference type="STRING" id="160660.BJI67_05840"/>
<dbReference type="SUPFAM" id="SSF52738">
    <property type="entry name" value="Methylesterase CheB, C-terminal domain"/>
    <property type="match status" value="1"/>
</dbReference>
<evidence type="ECO:0000313" key="10">
    <source>
        <dbReference type="EMBL" id="OBS09800.1"/>
    </source>
</evidence>
<proteinExistence type="inferred from homology"/>
<dbReference type="Proteomes" id="UP000029273">
    <property type="component" value="Unassembled WGS sequence"/>
</dbReference>
<accession>A0A1A6C5H8</accession>
<dbReference type="PANTHER" id="PTHR42872:SF3">
    <property type="entry name" value="PROTEIN-GLUTAMATE METHYLESTERASE_PROTEIN-GLUTAMINE GLUTAMINASE 1"/>
    <property type="match status" value="1"/>
</dbReference>
<comment type="subcellular location">
    <subcellularLocation>
        <location evidence="4">Cytoplasm</location>
    </subcellularLocation>
</comment>
<dbReference type="GO" id="GO:0005737">
    <property type="term" value="C:cytoplasm"/>
    <property type="evidence" value="ECO:0007669"/>
    <property type="project" value="UniProtKB-SubCell"/>
</dbReference>
<dbReference type="EC" id="3.5.1.44" evidence="4"/>
<dbReference type="RefSeq" id="WP_038092298.1">
    <property type="nucleotide sequence ID" value="NZ_JQSG02000002.1"/>
</dbReference>
<feature type="compositionally biased region" description="Low complexity" evidence="7">
    <location>
        <begin position="140"/>
        <end position="156"/>
    </location>
</feature>
<feature type="active site" evidence="4 5">
    <location>
        <position position="297"/>
    </location>
</feature>
<dbReference type="CDD" id="cd16432">
    <property type="entry name" value="CheB_Rec"/>
    <property type="match status" value="1"/>
</dbReference>
<dbReference type="EC" id="3.1.1.61" evidence="4"/>
<comment type="function">
    <text evidence="4">Involved in chemotaxis. Part of a chemotaxis signal transduction system that modulates chemotaxis in response to various stimuli. Catalyzes the demethylation of specific methylglutamate residues introduced into the chemoreceptors (methyl-accepting chemotaxis proteins or MCP) by CheR. Also mediates the irreversible deamidation of specific glutamine residues to glutamic acid.</text>
</comment>
<dbReference type="Gene3D" id="3.40.50.180">
    <property type="entry name" value="Methylesterase CheB, C-terminal domain"/>
    <property type="match status" value="1"/>
</dbReference>
<feature type="domain" description="Response regulatory" evidence="8">
    <location>
        <begin position="4"/>
        <end position="121"/>
    </location>
</feature>
<evidence type="ECO:0000256" key="2">
    <source>
        <dbReference type="ARBA" id="ARBA00022801"/>
    </source>
</evidence>
<evidence type="ECO:0000313" key="11">
    <source>
        <dbReference type="Proteomes" id="UP000029273"/>
    </source>
</evidence>
<gene>
    <name evidence="4" type="primary">cheB</name>
    <name evidence="10" type="ORF">Thpro_020850</name>
</gene>
<sequence length="352" mass="37456">MKVRVLVVDDSAFFRRAVRGMLESDPEIEVVAVATNGREAVASVAEHKPDIVTMDIEMPVMDGISAARQIMASHPRPILMFSSLTHEGAKATLDALDAGAADFLPKQFEEIARDRTEVGRVLCQRVKTLARRRPAPPPLGTAGARPVRAPVRTPAPHGRIGKLTQCRLVLIGTSTGGPVALQKVLTALPADFSRPLLLIQHMPAAFTPAFAERLNGLCKIEVREAKDQTALRPGVALLAPGGLQMSVEGSPGALRVRISQSPPELHYRPSVDVTFSTAERANPGSNLGIVLTGMGADGREGARLMKQNGSTVWSQDQASSTVYGMPAAVAEAGLTDRVLSLDECGRALVDAF</sequence>
<reference evidence="10 11" key="1">
    <citation type="journal article" date="2014" name="Genome Announc.">
        <title>Draft Genome Sequence of the Iron-Oxidizing, Acidophilic, and Halotolerant 'Thiobacillus prosperus' Type Strain DSM 5130.</title>
        <authorList>
            <person name="Ossandon F.J."/>
            <person name="Cardenas J.P."/>
            <person name="Corbett M."/>
            <person name="Quatrini R."/>
            <person name="Holmes D.S."/>
            <person name="Watkin E."/>
        </authorList>
    </citation>
    <scope>NUCLEOTIDE SEQUENCE [LARGE SCALE GENOMIC DNA]</scope>
    <source>
        <strain evidence="10 11">DSM 5130</strain>
    </source>
</reference>
<dbReference type="GO" id="GO:0050568">
    <property type="term" value="F:protein-glutamine glutaminase activity"/>
    <property type="evidence" value="ECO:0007669"/>
    <property type="project" value="UniProtKB-UniRule"/>
</dbReference>
<dbReference type="InterPro" id="IPR011006">
    <property type="entry name" value="CheY-like_superfamily"/>
</dbReference>
<evidence type="ECO:0000256" key="3">
    <source>
        <dbReference type="ARBA" id="ARBA00048267"/>
    </source>
</evidence>
<comment type="caution">
    <text evidence="10">The sequence shown here is derived from an EMBL/GenBank/DDBJ whole genome shotgun (WGS) entry which is preliminary data.</text>
</comment>
<comment type="catalytic activity">
    <reaction evidence="3 4">
        <text>[protein]-L-glutamate 5-O-methyl ester + H2O = L-glutamyl-[protein] + methanol + H(+)</text>
        <dbReference type="Rhea" id="RHEA:23236"/>
        <dbReference type="Rhea" id="RHEA-COMP:10208"/>
        <dbReference type="Rhea" id="RHEA-COMP:10311"/>
        <dbReference type="ChEBI" id="CHEBI:15377"/>
        <dbReference type="ChEBI" id="CHEBI:15378"/>
        <dbReference type="ChEBI" id="CHEBI:17790"/>
        <dbReference type="ChEBI" id="CHEBI:29973"/>
        <dbReference type="ChEBI" id="CHEBI:82795"/>
        <dbReference type="EC" id="3.1.1.61"/>
    </reaction>
</comment>
<dbReference type="Gene3D" id="3.40.50.2300">
    <property type="match status" value="1"/>
</dbReference>
<dbReference type="AlphaFoldDB" id="A0A1A6C5H8"/>
<dbReference type="InterPro" id="IPR008248">
    <property type="entry name" value="CheB-like"/>
</dbReference>
<dbReference type="HAMAP" id="MF_00099">
    <property type="entry name" value="CheB_chemtxs"/>
    <property type="match status" value="1"/>
</dbReference>
<feature type="domain" description="CheB-type methylesterase" evidence="9">
    <location>
        <begin position="162"/>
        <end position="352"/>
    </location>
</feature>
<evidence type="ECO:0000256" key="1">
    <source>
        <dbReference type="ARBA" id="ARBA00022500"/>
    </source>
</evidence>
<dbReference type="GO" id="GO:0006935">
    <property type="term" value="P:chemotaxis"/>
    <property type="evidence" value="ECO:0007669"/>
    <property type="project" value="UniProtKB-UniRule"/>
</dbReference>
<dbReference type="InterPro" id="IPR035909">
    <property type="entry name" value="CheB_C"/>
</dbReference>
<feature type="modified residue" description="4-aspartylphosphate" evidence="4 6">
    <location>
        <position position="55"/>
    </location>
</feature>
<dbReference type="Pfam" id="PF00072">
    <property type="entry name" value="Response_reg"/>
    <property type="match status" value="1"/>
</dbReference>
<name>A0A1A6C5H8_9GAMM</name>
<dbReference type="InterPro" id="IPR000673">
    <property type="entry name" value="Sig_transdc_resp-reg_Me-estase"/>
</dbReference>
<dbReference type="GO" id="GO:0000156">
    <property type="term" value="F:phosphorelay response regulator activity"/>
    <property type="evidence" value="ECO:0007669"/>
    <property type="project" value="InterPro"/>
</dbReference>
<comment type="PTM">
    <text evidence="4">Phosphorylated by CheA. Phosphorylation of the N-terminal regulatory domain activates the methylesterase activity.</text>
</comment>
<dbReference type="GO" id="GO:0008984">
    <property type="term" value="F:protein-glutamate methylesterase activity"/>
    <property type="evidence" value="ECO:0007669"/>
    <property type="project" value="UniProtKB-UniRule"/>
</dbReference>
<comment type="catalytic activity">
    <reaction evidence="4">
        <text>L-glutaminyl-[protein] + H2O = L-glutamyl-[protein] + NH4(+)</text>
        <dbReference type="Rhea" id="RHEA:16441"/>
        <dbReference type="Rhea" id="RHEA-COMP:10207"/>
        <dbReference type="Rhea" id="RHEA-COMP:10208"/>
        <dbReference type="ChEBI" id="CHEBI:15377"/>
        <dbReference type="ChEBI" id="CHEBI:28938"/>
        <dbReference type="ChEBI" id="CHEBI:29973"/>
        <dbReference type="ChEBI" id="CHEBI:30011"/>
        <dbReference type="EC" id="3.5.1.44"/>
    </reaction>
</comment>
<dbReference type="SUPFAM" id="SSF52172">
    <property type="entry name" value="CheY-like"/>
    <property type="match status" value="1"/>
</dbReference>
<evidence type="ECO:0000259" key="8">
    <source>
        <dbReference type="PROSITE" id="PS50110"/>
    </source>
</evidence>
<keyword evidence="4" id="KW-0963">Cytoplasm</keyword>
<dbReference type="OrthoDB" id="9793421at2"/>
<feature type="active site" evidence="4 5">
    <location>
        <position position="174"/>
    </location>
</feature>
<feature type="active site" evidence="4 5">
    <location>
        <position position="201"/>
    </location>
</feature>
<dbReference type="PIRSF" id="PIRSF000876">
    <property type="entry name" value="RR_chemtxs_CheB"/>
    <property type="match status" value="1"/>
</dbReference>
<keyword evidence="1 4" id="KW-0145">Chemotaxis</keyword>
<feature type="region of interest" description="Disordered" evidence="7">
    <location>
        <begin position="132"/>
        <end position="156"/>
    </location>
</feature>
<dbReference type="SMART" id="SM00448">
    <property type="entry name" value="REC"/>
    <property type="match status" value="1"/>
</dbReference>
<dbReference type="PROSITE" id="PS50110">
    <property type="entry name" value="RESPONSE_REGULATORY"/>
    <property type="match status" value="1"/>
</dbReference>
<dbReference type="InterPro" id="IPR001789">
    <property type="entry name" value="Sig_transdc_resp-reg_receiver"/>
</dbReference>
<dbReference type="EMBL" id="JQSG02000002">
    <property type="protein sequence ID" value="OBS09800.1"/>
    <property type="molecule type" value="Genomic_DNA"/>
</dbReference>
<dbReference type="PROSITE" id="PS50122">
    <property type="entry name" value="CHEB"/>
    <property type="match status" value="1"/>
</dbReference>
<evidence type="ECO:0000256" key="7">
    <source>
        <dbReference type="SAM" id="MobiDB-lite"/>
    </source>
</evidence>
<evidence type="ECO:0000259" key="9">
    <source>
        <dbReference type="PROSITE" id="PS50122"/>
    </source>
</evidence>
<evidence type="ECO:0000256" key="4">
    <source>
        <dbReference type="HAMAP-Rule" id="MF_00099"/>
    </source>
</evidence>
<dbReference type="PANTHER" id="PTHR42872">
    <property type="entry name" value="PROTEIN-GLUTAMATE METHYLESTERASE/PROTEIN-GLUTAMINE GLUTAMINASE"/>
    <property type="match status" value="1"/>
</dbReference>
<evidence type="ECO:0000256" key="6">
    <source>
        <dbReference type="PROSITE-ProRule" id="PRU00169"/>
    </source>
</evidence>
<dbReference type="Pfam" id="PF01339">
    <property type="entry name" value="CheB_methylest"/>
    <property type="match status" value="1"/>
</dbReference>